<dbReference type="SUPFAM" id="SSF48726">
    <property type="entry name" value="Immunoglobulin"/>
    <property type="match status" value="1"/>
</dbReference>
<evidence type="ECO:0000313" key="8">
    <source>
        <dbReference type="Ensembl" id="ENSLCNP00005027371.1"/>
    </source>
</evidence>
<evidence type="ECO:0000259" key="7">
    <source>
        <dbReference type="Pfam" id="PF07686"/>
    </source>
</evidence>
<dbReference type="InterPro" id="IPR036179">
    <property type="entry name" value="Ig-like_dom_sf"/>
</dbReference>
<feature type="transmembrane region" description="Helical" evidence="5">
    <location>
        <begin position="156"/>
        <end position="182"/>
    </location>
</feature>
<name>A0A667HLE1_LYNCA</name>
<dbReference type="Proteomes" id="UP000472241">
    <property type="component" value="Unplaced"/>
</dbReference>
<feature type="signal peptide" evidence="6">
    <location>
        <begin position="1"/>
        <end position="32"/>
    </location>
</feature>
<evidence type="ECO:0000313" key="9">
    <source>
        <dbReference type="Proteomes" id="UP000472241"/>
    </source>
</evidence>
<keyword evidence="5" id="KW-0472">Membrane</keyword>
<dbReference type="InterPro" id="IPR013783">
    <property type="entry name" value="Ig-like_fold"/>
</dbReference>
<dbReference type="Ensembl" id="ENSLCNT00005030587.1">
    <property type="protein sequence ID" value="ENSLCNP00005027371.1"/>
    <property type="gene ID" value="ENSLCNG00005017527.1"/>
</dbReference>
<keyword evidence="9" id="KW-1185">Reference proteome</keyword>
<evidence type="ECO:0000256" key="3">
    <source>
        <dbReference type="ARBA" id="ARBA00038222"/>
    </source>
</evidence>
<dbReference type="PANTHER" id="PTHR44427">
    <property type="entry name" value="CARCINOEMBRYONIC ANTIGEN-RELATED CELL ADHESION MOLECULE 19"/>
    <property type="match status" value="1"/>
</dbReference>
<comment type="similarity">
    <text evidence="3">Belongs to the immunoglobulin superfamily. CEA family.</text>
</comment>
<keyword evidence="5" id="KW-1133">Transmembrane helix</keyword>
<sequence length="299" mass="32272">MASPEGARRHFSKGLLLSASILALWVPQGSRAALRIQKIPEHPQKNQDLLLSVRGIPDTFQDFNWYLGEEAHGGTMLFTYIPELQRPQRDGGAMGQRDIVGFPNGSMLLHRAQPTDSGTYQVAVTINPAWTMRAKTKVRVEEKHKEPPITHLPMSAGIMVAIIIGSLAAGALFIGSIAHLLLTRSWRGQSHRTTTTEEPEAHPNHNAGDENIYEVMPSPTLLVSPLGDPGSANTAMVSPTPSPRSPPGASPGSPLLCLALKGSQGPGRATASALPWDLAPAEEPYQRPRRTRPPGPWGQ</sequence>
<evidence type="ECO:0000256" key="5">
    <source>
        <dbReference type="SAM" id="Phobius"/>
    </source>
</evidence>
<reference evidence="8" key="2">
    <citation type="submission" date="2025-09" db="UniProtKB">
        <authorList>
            <consortium name="Ensembl"/>
        </authorList>
    </citation>
    <scope>IDENTIFICATION</scope>
</reference>
<feature type="domain" description="Immunoglobulin V-set" evidence="7">
    <location>
        <begin position="47"/>
        <end position="140"/>
    </location>
</feature>
<organism evidence="8 9">
    <name type="scientific">Lynx canadensis</name>
    <name type="common">Canada lynx</name>
    <name type="synonym">Felis canadensis</name>
    <dbReference type="NCBI Taxonomy" id="61383"/>
    <lineage>
        <taxon>Eukaryota</taxon>
        <taxon>Metazoa</taxon>
        <taxon>Chordata</taxon>
        <taxon>Craniata</taxon>
        <taxon>Vertebrata</taxon>
        <taxon>Euteleostomi</taxon>
        <taxon>Mammalia</taxon>
        <taxon>Eutheria</taxon>
        <taxon>Laurasiatheria</taxon>
        <taxon>Carnivora</taxon>
        <taxon>Feliformia</taxon>
        <taxon>Felidae</taxon>
        <taxon>Felinae</taxon>
        <taxon>Lynx</taxon>
    </lineage>
</organism>
<keyword evidence="2" id="KW-0325">Glycoprotein</keyword>
<accession>A0A667HLE1</accession>
<feature type="region of interest" description="Disordered" evidence="4">
    <location>
        <begin position="191"/>
        <end position="299"/>
    </location>
</feature>
<proteinExistence type="inferred from homology"/>
<feature type="chain" id="PRO_5025468299" evidence="6">
    <location>
        <begin position="33"/>
        <end position="299"/>
    </location>
</feature>
<dbReference type="PANTHER" id="PTHR44427:SF21">
    <property type="entry name" value="CEA CELL ADHESION MOLECULE 19"/>
    <property type="match status" value="1"/>
</dbReference>
<keyword evidence="5" id="KW-0812">Transmembrane</keyword>
<protein>
    <submittedName>
        <fullName evidence="8">CEA cell adhesion molecule 19</fullName>
    </submittedName>
</protein>
<dbReference type="InterPro" id="IPR013106">
    <property type="entry name" value="Ig_V-set"/>
</dbReference>
<reference evidence="8" key="1">
    <citation type="submission" date="2025-08" db="UniProtKB">
        <authorList>
            <consortium name="Ensembl"/>
        </authorList>
    </citation>
    <scope>IDENTIFICATION</scope>
</reference>
<evidence type="ECO:0000256" key="1">
    <source>
        <dbReference type="ARBA" id="ARBA00022729"/>
    </source>
</evidence>
<dbReference type="InterPro" id="IPR050831">
    <property type="entry name" value="CEA_cell_adhesion"/>
</dbReference>
<evidence type="ECO:0000256" key="2">
    <source>
        <dbReference type="ARBA" id="ARBA00023180"/>
    </source>
</evidence>
<dbReference type="Pfam" id="PF07686">
    <property type="entry name" value="V-set"/>
    <property type="match status" value="1"/>
</dbReference>
<evidence type="ECO:0000256" key="4">
    <source>
        <dbReference type="SAM" id="MobiDB-lite"/>
    </source>
</evidence>
<feature type="compositionally biased region" description="Pro residues" evidence="4">
    <location>
        <begin position="240"/>
        <end position="249"/>
    </location>
</feature>
<evidence type="ECO:0000256" key="6">
    <source>
        <dbReference type="SAM" id="SignalP"/>
    </source>
</evidence>
<dbReference type="AlphaFoldDB" id="A0A667HLE1"/>
<dbReference type="Gene3D" id="2.60.40.10">
    <property type="entry name" value="Immunoglobulins"/>
    <property type="match status" value="1"/>
</dbReference>
<keyword evidence="1 6" id="KW-0732">Signal</keyword>